<reference evidence="4" key="1">
    <citation type="submission" date="2025-08" db="UniProtKB">
        <authorList>
            <consortium name="Ensembl"/>
        </authorList>
    </citation>
    <scope>IDENTIFICATION</scope>
</reference>
<keyword evidence="5" id="KW-1185">Reference proteome</keyword>
<dbReference type="RefSeq" id="XP_031613644.1">
    <property type="nucleotide sequence ID" value="XM_031757784.2"/>
</dbReference>
<evidence type="ECO:0000259" key="3">
    <source>
        <dbReference type="PROSITE" id="PS50102"/>
    </source>
</evidence>
<dbReference type="InterPro" id="IPR035979">
    <property type="entry name" value="RBD_domain_sf"/>
</dbReference>
<dbReference type="GeneID" id="116334380"/>
<evidence type="ECO:0000256" key="2">
    <source>
        <dbReference type="SAM" id="MobiDB-lite"/>
    </source>
</evidence>
<dbReference type="AlphaFoldDB" id="A0A668RZ07"/>
<feature type="domain" description="RRM" evidence="3">
    <location>
        <begin position="10"/>
        <end position="92"/>
    </location>
</feature>
<dbReference type="Gene3D" id="3.30.70.330">
    <property type="match status" value="1"/>
</dbReference>
<gene>
    <name evidence="4" type="primary">LOC116334380</name>
</gene>
<dbReference type="PANTHER" id="PTHR15225:SF8">
    <property type="entry name" value="RNA-BINDING PROTEIN 43"/>
    <property type="match status" value="1"/>
</dbReference>
<evidence type="ECO:0000313" key="4">
    <source>
        <dbReference type="Ensembl" id="ENSOABP00000009338.1"/>
    </source>
</evidence>
<evidence type="ECO:0000313" key="5">
    <source>
        <dbReference type="Proteomes" id="UP000472276"/>
    </source>
</evidence>
<dbReference type="OMA" id="WFPMEET"/>
<proteinExistence type="predicted"/>
<dbReference type="SUPFAM" id="SSF54928">
    <property type="entry name" value="RNA-binding domain, RBD"/>
    <property type="match status" value="1"/>
</dbReference>
<dbReference type="Ensembl" id="ENSOABT00000009668.2">
    <property type="protein sequence ID" value="ENSOABP00000009338.1"/>
    <property type="gene ID" value="ENSOABG00000005013.2"/>
</dbReference>
<dbReference type="PROSITE" id="PS50102">
    <property type="entry name" value="RRM"/>
    <property type="match status" value="1"/>
</dbReference>
<accession>A0A668RZ07</accession>
<dbReference type="InterPro" id="IPR057051">
    <property type="entry name" value="PARP14_RPM_1"/>
</dbReference>
<protein>
    <recommendedName>
        <fullName evidence="3">RRM domain-containing protein</fullName>
    </recommendedName>
</protein>
<feature type="region of interest" description="Disordered" evidence="2">
    <location>
        <begin position="193"/>
        <end position="216"/>
    </location>
</feature>
<dbReference type="Proteomes" id="UP000472276">
    <property type="component" value="Unassembled WGS sequence"/>
</dbReference>
<dbReference type="Pfam" id="PF23222">
    <property type="entry name" value="RRM_PARP14_1"/>
    <property type="match status" value="1"/>
</dbReference>
<reference evidence="4" key="2">
    <citation type="submission" date="2025-09" db="UniProtKB">
        <authorList>
            <consortium name="Ensembl"/>
        </authorList>
    </citation>
    <scope>IDENTIFICATION</scope>
</reference>
<sequence length="537" mass="60250">METDTWENGRTVVVSGVPNVLPPGRITDKLTIHFQSTRKSDGGDVEKVKYPTNMDGVAFVTFVKAKDAARVVEQKQHIMTDSQFPEDFVLTVFPFSTDVFFYVPSATVDLSIFGGNRDLVIESLRSAHRSLRFRPVPQQRKAFIEGPFAAVQALRGDLIRRADELQSAVTVQTAGINPRESSHNTRLISHHKYVDSVSHSSSKREPASSLSTLLQSPGEASEIQRLLSKTQNASLRQKVSSESLARGRILKASINGKDKLEVQPTEQRKANHIQVVEKEIKASALSGLPQPDAISTTEPYNDGASQKHPRAGKISATEITREGDLGSHQSSMGCLKNPSSSAVRSKLLQTELKDVSKTLERYTEGPAMACAVCPEGQDDIWVDSYIFRYIKTFHKKELDRCFAGTDLSVRYVVETDLMQISLTEQQRSKVTSGVQKAIQKLKTLFESWQSILRVHKIFYHEVGLLDKYLLNQICGVFCFQFEDVLYIFEDSCIKAISPSVPSLLFNKKIKEGIIKFKDSLVNFRQSSRTHERMYFNH</sequence>
<feature type="region of interest" description="Disordered" evidence="2">
    <location>
        <begin position="288"/>
        <end position="313"/>
    </location>
</feature>
<dbReference type="InterPro" id="IPR012677">
    <property type="entry name" value="Nucleotide-bd_a/b_plait_sf"/>
</dbReference>
<dbReference type="InterPro" id="IPR000504">
    <property type="entry name" value="RRM_dom"/>
</dbReference>
<dbReference type="GO" id="GO:0003723">
    <property type="term" value="F:RNA binding"/>
    <property type="evidence" value="ECO:0007669"/>
    <property type="project" value="UniProtKB-UniRule"/>
</dbReference>
<dbReference type="KEGG" id="oau:116334380"/>
<organism evidence="4 5">
    <name type="scientific">Oreochromis aureus</name>
    <name type="common">Israeli tilapia</name>
    <name type="synonym">Chromis aureus</name>
    <dbReference type="NCBI Taxonomy" id="47969"/>
    <lineage>
        <taxon>Eukaryota</taxon>
        <taxon>Metazoa</taxon>
        <taxon>Chordata</taxon>
        <taxon>Craniata</taxon>
        <taxon>Vertebrata</taxon>
        <taxon>Euteleostomi</taxon>
        <taxon>Actinopterygii</taxon>
        <taxon>Neopterygii</taxon>
        <taxon>Teleostei</taxon>
        <taxon>Neoteleostei</taxon>
        <taxon>Acanthomorphata</taxon>
        <taxon>Ovalentaria</taxon>
        <taxon>Cichlomorphae</taxon>
        <taxon>Cichliformes</taxon>
        <taxon>Cichlidae</taxon>
        <taxon>African cichlids</taxon>
        <taxon>Pseudocrenilabrinae</taxon>
        <taxon>Oreochromini</taxon>
        <taxon>Oreochromis</taxon>
    </lineage>
</organism>
<dbReference type="PANTHER" id="PTHR15225">
    <property type="entry name" value="INTERFERON-INDUCED PROTEIN 35/NMI N-MYC/STAT INTERACTING PROTEIN"/>
    <property type="match status" value="1"/>
</dbReference>
<keyword evidence="1" id="KW-0694">RNA-binding</keyword>
<evidence type="ECO:0000256" key="1">
    <source>
        <dbReference type="PROSITE-ProRule" id="PRU00176"/>
    </source>
</evidence>
<name>A0A668RZ07_OREAU</name>